<keyword evidence="2" id="KW-0547">Nucleotide-binding</keyword>
<dbReference type="InterPro" id="IPR001650">
    <property type="entry name" value="Helicase_C-like"/>
</dbReference>
<dbReference type="OrthoDB" id="1297787at2759"/>
<comment type="catalytic activity">
    <reaction evidence="6">
        <text>ATP + H2O = ADP + phosphate + H(+)</text>
        <dbReference type="Rhea" id="RHEA:13065"/>
        <dbReference type="ChEBI" id="CHEBI:15377"/>
        <dbReference type="ChEBI" id="CHEBI:15378"/>
        <dbReference type="ChEBI" id="CHEBI:30616"/>
        <dbReference type="ChEBI" id="CHEBI:43474"/>
        <dbReference type="ChEBI" id="CHEBI:456216"/>
        <dbReference type="EC" id="3.6.4.13"/>
    </reaction>
</comment>
<evidence type="ECO:0000256" key="2">
    <source>
        <dbReference type="ARBA" id="ARBA00022741"/>
    </source>
</evidence>
<evidence type="ECO:0000313" key="8">
    <source>
        <dbReference type="Proteomes" id="UP000818029"/>
    </source>
</evidence>
<sequence length="263" mass="29989">MEVEQVDADVIALARGPHKMISTYDRLIINGFRVHTKKLEQHQKMKASTSVKHIVLPCSKSARSQLIPDIIHCYSSSGRTIIFIETKDSASELAGLLPGSRALHGDIQQAQREVTLNGFRLDKFMTLVATNVAVRGLDINDVQLIIQEKFDLQGKVEDSDILSHVGKLRKEFKSTLKTRYYKEMVQGGRSIEEIYENNPHGVHDDQWKWLVDDEEYCKLRHNQESRTKVGYAHTSGSTGYATLNTQFAEKEGREPSRLEQFRF</sequence>
<feature type="domain" description="Helicase C-terminal" evidence="7">
    <location>
        <begin position="65"/>
        <end position="210"/>
    </location>
</feature>
<dbReference type="GO" id="GO:0003729">
    <property type="term" value="F:mRNA binding"/>
    <property type="evidence" value="ECO:0000318"/>
    <property type="project" value="GO_Central"/>
</dbReference>
<keyword evidence="3" id="KW-0378">Hydrolase</keyword>
<dbReference type="EC" id="3.6.4.13" evidence="1"/>
<dbReference type="Proteomes" id="UP000818029">
    <property type="component" value="Chromosome A03"/>
</dbReference>
<dbReference type="PROSITE" id="PS51194">
    <property type="entry name" value="HELICASE_CTER"/>
    <property type="match status" value="1"/>
</dbReference>
<dbReference type="SMR" id="A0A1U8N353"/>
<dbReference type="GO" id="GO:0005524">
    <property type="term" value="F:ATP binding"/>
    <property type="evidence" value="ECO:0007669"/>
    <property type="project" value="UniProtKB-KW"/>
</dbReference>
<dbReference type="GO" id="GO:0003724">
    <property type="term" value="F:RNA helicase activity"/>
    <property type="evidence" value="ECO:0000318"/>
    <property type="project" value="GO_Central"/>
</dbReference>
<dbReference type="PANTHER" id="PTHR47963:SF8">
    <property type="entry name" value="ATP-DEPENDENT RNA HELICASE DEAD"/>
    <property type="match status" value="1"/>
</dbReference>
<keyword evidence="5" id="KW-0067">ATP-binding</keyword>
<dbReference type="InterPro" id="IPR027417">
    <property type="entry name" value="P-loop_NTPase"/>
</dbReference>
<dbReference type="Gene3D" id="3.40.50.300">
    <property type="entry name" value="P-loop containing nucleotide triphosphate hydrolases"/>
    <property type="match status" value="1"/>
</dbReference>
<dbReference type="PANTHER" id="PTHR47963">
    <property type="entry name" value="DEAD-BOX ATP-DEPENDENT RNA HELICASE 47, MITOCHONDRIAL"/>
    <property type="match status" value="1"/>
</dbReference>
<dbReference type="KEGG" id="ghi:107944213"/>
<gene>
    <name evidence="9" type="primary">LOC107944213</name>
</gene>
<reference evidence="8" key="1">
    <citation type="journal article" date="2020" name="Nat. Genet.">
        <title>Genomic diversifications of five Gossypium allopolyploid species and their impact on cotton improvement.</title>
        <authorList>
            <person name="Chen Z.J."/>
            <person name="Sreedasyam A."/>
            <person name="Ando A."/>
            <person name="Song Q."/>
            <person name="De Santiago L.M."/>
            <person name="Hulse-Kemp A.M."/>
            <person name="Ding M."/>
            <person name="Ye W."/>
            <person name="Kirkbride R.C."/>
            <person name="Jenkins J."/>
            <person name="Plott C."/>
            <person name="Lovell J."/>
            <person name="Lin Y.M."/>
            <person name="Vaughn R."/>
            <person name="Liu B."/>
            <person name="Simpson S."/>
            <person name="Scheffler B.E."/>
            <person name="Wen L."/>
            <person name="Saski C.A."/>
            <person name="Grover C.E."/>
            <person name="Hu G."/>
            <person name="Conover J.L."/>
            <person name="Carlson J.W."/>
            <person name="Shu S."/>
            <person name="Boston L.B."/>
            <person name="Williams M."/>
            <person name="Peterson D.G."/>
            <person name="McGee K."/>
            <person name="Jones D.C."/>
            <person name="Wendel J.F."/>
            <person name="Stelly D.M."/>
            <person name="Grimwood J."/>
            <person name="Schmutz J."/>
        </authorList>
    </citation>
    <scope>NUCLEOTIDE SEQUENCE [LARGE SCALE GENOMIC DNA]</scope>
    <source>
        <strain evidence="8">cv. TM-1</strain>
    </source>
</reference>
<evidence type="ECO:0000256" key="3">
    <source>
        <dbReference type="ARBA" id="ARBA00022801"/>
    </source>
</evidence>
<keyword evidence="8" id="KW-1185">Reference proteome</keyword>
<keyword evidence="4" id="KW-0347">Helicase</keyword>
<protein>
    <recommendedName>
        <fullName evidence="1">RNA helicase</fullName>
        <ecNumber evidence="1">3.6.4.13</ecNumber>
    </recommendedName>
</protein>
<evidence type="ECO:0000256" key="4">
    <source>
        <dbReference type="ARBA" id="ARBA00022806"/>
    </source>
</evidence>
<dbReference type="SUPFAM" id="SSF52540">
    <property type="entry name" value="P-loop containing nucleoside triphosphate hydrolases"/>
    <property type="match status" value="1"/>
</dbReference>
<evidence type="ECO:0000256" key="6">
    <source>
        <dbReference type="ARBA" id="ARBA00047984"/>
    </source>
</evidence>
<name>A0A1U8N353_GOSHI</name>
<dbReference type="PaxDb" id="3635-A0A1U8N353"/>
<proteinExistence type="predicted"/>
<organism evidence="8 9">
    <name type="scientific">Gossypium hirsutum</name>
    <name type="common">Upland cotton</name>
    <name type="synonym">Gossypium mexicanum</name>
    <dbReference type="NCBI Taxonomy" id="3635"/>
    <lineage>
        <taxon>Eukaryota</taxon>
        <taxon>Viridiplantae</taxon>
        <taxon>Streptophyta</taxon>
        <taxon>Embryophyta</taxon>
        <taxon>Tracheophyta</taxon>
        <taxon>Spermatophyta</taxon>
        <taxon>Magnoliopsida</taxon>
        <taxon>eudicotyledons</taxon>
        <taxon>Gunneridae</taxon>
        <taxon>Pentapetalae</taxon>
        <taxon>rosids</taxon>
        <taxon>malvids</taxon>
        <taxon>Malvales</taxon>
        <taxon>Malvaceae</taxon>
        <taxon>Malvoideae</taxon>
        <taxon>Gossypium</taxon>
    </lineage>
</organism>
<dbReference type="GO" id="GO:0016787">
    <property type="term" value="F:hydrolase activity"/>
    <property type="evidence" value="ECO:0007669"/>
    <property type="project" value="UniProtKB-KW"/>
</dbReference>
<dbReference type="Pfam" id="PF00271">
    <property type="entry name" value="Helicase_C"/>
    <property type="match status" value="1"/>
</dbReference>
<dbReference type="GeneID" id="107944213"/>
<dbReference type="GO" id="GO:0005730">
    <property type="term" value="C:nucleolus"/>
    <property type="evidence" value="ECO:0000318"/>
    <property type="project" value="GO_Central"/>
</dbReference>
<reference evidence="9" key="2">
    <citation type="submission" date="2025-08" db="UniProtKB">
        <authorList>
            <consortium name="RefSeq"/>
        </authorList>
    </citation>
    <scope>IDENTIFICATION</scope>
</reference>
<dbReference type="STRING" id="3635.A0A1U8N353"/>
<evidence type="ECO:0000256" key="5">
    <source>
        <dbReference type="ARBA" id="ARBA00022840"/>
    </source>
</evidence>
<evidence type="ECO:0000259" key="7">
    <source>
        <dbReference type="PROSITE" id="PS51194"/>
    </source>
</evidence>
<accession>A0A1U8N353</accession>
<dbReference type="InterPro" id="IPR050547">
    <property type="entry name" value="DEAD_box_RNA_helicases"/>
</dbReference>
<dbReference type="RefSeq" id="XP_016733527.1">
    <property type="nucleotide sequence ID" value="XM_016878038.1"/>
</dbReference>
<evidence type="ECO:0000313" key="9">
    <source>
        <dbReference type="RefSeq" id="XP_016733527.1"/>
    </source>
</evidence>
<dbReference type="AlphaFoldDB" id="A0A1U8N353"/>
<evidence type="ECO:0000256" key="1">
    <source>
        <dbReference type="ARBA" id="ARBA00012552"/>
    </source>
</evidence>